<dbReference type="AlphaFoldDB" id="A0A4C1VH50"/>
<accession>A0A4C1VH50</accession>
<protein>
    <submittedName>
        <fullName evidence="2">Uncharacterized protein</fullName>
    </submittedName>
</protein>
<evidence type="ECO:0000256" key="1">
    <source>
        <dbReference type="SAM" id="MobiDB-lite"/>
    </source>
</evidence>
<name>A0A4C1VH50_EUMVA</name>
<dbReference type="EMBL" id="BGZK01000346">
    <property type="protein sequence ID" value="GBP38266.1"/>
    <property type="molecule type" value="Genomic_DNA"/>
</dbReference>
<sequence length="117" mass="13191">MRFHTNEISFAHTFSWYATATQIKAARASQRGRTRDAADMGKTRPPPAPSAKRNNTRCGLFAGNLGAALSPVQRRRPANKTYPPLPFVRFIMEPDIRERAGAEPERPTRSLDLYEYA</sequence>
<evidence type="ECO:0000313" key="3">
    <source>
        <dbReference type="Proteomes" id="UP000299102"/>
    </source>
</evidence>
<proteinExistence type="predicted"/>
<feature type="region of interest" description="Disordered" evidence="1">
    <location>
        <begin position="25"/>
        <end position="57"/>
    </location>
</feature>
<evidence type="ECO:0000313" key="2">
    <source>
        <dbReference type="EMBL" id="GBP38266.1"/>
    </source>
</evidence>
<feature type="compositionally biased region" description="Basic and acidic residues" evidence="1">
    <location>
        <begin position="97"/>
        <end position="109"/>
    </location>
</feature>
<gene>
    <name evidence="2" type="ORF">EVAR_29209_1</name>
</gene>
<comment type="caution">
    <text evidence="2">The sequence shown here is derived from an EMBL/GenBank/DDBJ whole genome shotgun (WGS) entry which is preliminary data.</text>
</comment>
<keyword evidence="3" id="KW-1185">Reference proteome</keyword>
<organism evidence="2 3">
    <name type="scientific">Eumeta variegata</name>
    <name type="common">Bagworm moth</name>
    <name type="synonym">Eumeta japonica</name>
    <dbReference type="NCBI Taxonomy" id="151549"/>
    <lineage>
        <taxon>Eukaryota</taxon>
        <taxon>Metazoa</taxon>
        <taxon>Ecdysozoa</taxon>
        <taxon>Arthropoda</taxon>
        <taxon>Hexapoda</taxon>
        <taxon>Insecta</taxon>
        <taxon>Pterygota</taxon>
        <taxon>Neoptera</taxon>
        <taxon>Endopterygota</taxon>
        <taxon>Lepidoptera</taxon>
        <taxon>Glossata</taxon>
        <taxon>Ditrysia</taxon>
        <taxon>Tineoidea</taxon>
        <taxon>Psychidae</taxon>
        <taxon>Oiketicinae</taxon>
        <taxon>Eumeta</taxon>
    </lineage>
</organism>
<dbReference type="Proteomes" id="UP000299102">
    <property type="component" value="Unassembled WGS sequence"/>
</dbReference>
<feature type="region of interest" description="Disordered" evidence="1">
    <location>
        <begin position="97"/>
        <end position="117"/>
    </location>
</feature>
<reference evidence="2 3" key="1">
    <citation type="journal article" date="2019" name="Commun. Biol.">
        <title>The bagworm genome reveals a unique fibroin gene that provides high tensile strength.</title>
        <authorList>
            <person name="Kono N."/>
            <person name="Nakamura H."/>
            <person name="Ohtoshi R."/>
            <person name="Tomita M."/>
            <person name="Numata K."/>
            <person name="Arakawa K."/>
        </authorList>
    </citation>
    <scope>NUCLEOTIDE SEQUENCE [LARGE SCALE GENOMIC DNA]</scope>
</reference>
<feature type="compositionally biased region" description="Basic and acidic residues" evidence="1">
    <location>
        <begin position="33"/>
        <end position="42"/>
    </location>
</feature>